<accession>A0A415BP89</accession>
<protein>
    <submittedName>
        <fullName evidence="2">LicD family protein</fullName>
    </submittedName>
</protein>
<evidence type="ECO:0000259" key="1">
    <source>
        <dbReference type="Pfam" id="PF04991"/>
    </source>
</evidence>
<dbReference type="InterPro" id="IPR052942">
    <property type="entry name" value="LPS_cholinephosphotransferase"/>
</dbReference>
<dbReference type="EMBL" id="QRLF01000026">
    <property type="protein sequence ID" value="RHI88505.1"/>
    <property type="molecule type" value="Genomic_DNA"/>
</dbReference>
<dbReference type="PANTHER" id="PTHR43404">
    <property type="entry name" value="LIPOPOLYSACCHARIDE CHOLINEPHOSPHOTRANSFERASE LICD"/>
    <property type="match status" value="1"/>
</dbReference>
<proteinExistence type="predicted"/>
<name>A0A415BP89_PHOVU</name>
<evidence type="ECO:0000313" key="2">
    <source>
        <dbReference type="EMBL" id="RHI88505.1"/>
    </source>
</evidence>
<dbReference type="RefSeq" id="WP_118291476.1">
    <property type="nucleotide sequence ID" value="NZ_QRLF01000026.1"/>
</dbReference>
<dbReference type="AlphaFoldDB" id="A0A415BP89"/>
<gene>
    <name evidence="2" type="ORF">DW150_15260</name>
</gene>
<dbReference type="Proteomes" id="UP000285777">
    <property type="component" value="Unassembled WGS sequence"/>
</dbReference>
<organism evidence="2 3">
    <name type="scientific">Phocaeicola vulgatus</name>
    <name type="common">Bacteroides vulgatus</name>
    <dbReference type="NCBI Taxonomy" id="821"/>
    <lineage>
        <taxon>Bacteria</taxon>
        <taxon>Pseudomonadati</taxon>
        <taxon>Bacteroidota</taxon>
        <taxon>Bacteroidia</taxon>
        <taxon>Bacteroidales</taxon>
        <taxon>Bacteroidaceae</taxon>
        <taxon>Phocaeicola</taxon>
    </lineage>
</organism>
<sequence>MELNSEQFTQYKRLLLKTLAAFESFCNRYDLKYFAAGGTMLGAVRHHGFIPWDDDIDLYMLREDYDKLLQKKNELPQGYRLHSMEDEGFYVPFSKFIDENTTLWETKEVPYVIGVFLDIFPLDNSPSDLKIAKIMRKKYQIYYWDIKRSERKYTFKKIYNDFVNYRSFKLLFHSLYAKLYLSNHKDKVKARFQKLKQKIITYPKSDKLICYDGQYQDKEIMMREWFSKIIRIPFENLYINVPSGYNEYLTQMYGNYMKLPPLEKRIMPHGHYFFNLERKMSLDEIKELVEINIDYK</sequence>
<dbReference type="Pfam" id="PF04991">
    <property type="entry name" value="LicD"/>
    <property type="match status" value="1"/>
</dbReference>
<comment type="caution">
    <text evidence="2">The sequence shown here is derived from an EMBL/GenBank/DDBJ whole genome shotgun (WGS) entry which is preliminary data.</text>
</comment>
<dbReference type="InterPro" id="IPR007074">
    <property type="entry name" value="LicD/FKTN/FKRP_NTP_transf"/>
</dbReference>
<dbReference type="GO" id="GO:0009100">
    <property type="term" value="P:glycoprotein metabolic process"/>
    <property type="evidence" value="ECO:0007669"/>
    <property type="project" value="UniProtKB-ARBA"/>
</dbReference>
<reference evidence="2 3" key="1">
    <citation type="submission" date="2018-08" db="EMBL/GenBank/DDBJ databases">
        <title>A genome reference for cultivated species of the human gut microbiota.</title>
        <authorList>
            <person name="Zou Y."/>
            <person name="Xue W."/>
            <person name="Luo G."/>
        </authorList>
    </citation>
    <scope>NUCLEOTIDE SEQUENCE [LARGE SCALE GENOMIC DNA]</scope>
    <source>
        <strain evidence="2 3">AM13-21</strain>
    </source>
</reference>
<evidence type="ECO:0000313" key="3">
    <source>
        <dbReference type="Proteomes" id="UP000285777"/>
    </source>
</evidence>
<dbReference type="PANTHER" id="PTHR43404:SF2">
    <property type="entry name" value="LIPOPOLYSACCHARIDE CHOLINEPHOSPHOTRANSFERASE LICD"/>
    <property type="match status" value="1"/>
</dbReference>
<feature type="domain" description="LicD/FKTN/FKRP nucleotidyltransferase" evidence="1">
    <location>
        <begin position="26"/>
        <end position="254"/>
    </location>
</feature>